<evidence type="ECO:0000313" key="3">
    <source>
        <dbReference type="Proteomes" id="UP001629230"/>
    </source>
</evidence>
<protein>
    <submittedName>
        <fullName evidence="2">Nuclear transport factor 2 family protein</fullName>
    </submittedName>
</protein>
<dbReference type="Gene3D" id="3.10.450.50">
    <property type="match status" value="1"/>
</dbReference>
<accession>A0ABW9B2N7</accession>
<reference evidence="2 3" key="1">
    <citation type="journal article" date="2024" name="Chem. Sci.">
        <title>Discovery of megapolipeptins by genome mining of a Burkholderiales bacteria collection.</title>
        <authorList>
            <person name="Paulo B.S."/>
            <person name="Recchia M.J.J."/>
            <person name="Lee S."/>
            <person name="Fergusson C.H."/>
            <person name="Romanowski S.B."/>
            <person name="Hernandez A."/>
            <person name="Krull N."/>
            <person name="Liu D.Y."/>
            <person name="Cavanagh H."/>
            <person name="Bos A."/>
            <person name="Gray C.A."/>
            <person name="Murphy B.T."/>
            <person name="Linington R.G."/>
            <person name="Eustaquio A.S."/>
        </authorList>
    </citation>
    <scope>NUCLEOTIDE SEQUENCE [LARGE SCALE GENOMIC DNA]</scope>
    <source>
        <strain evidence="2 3">RL17-350-BIC-A</strain>
    </source>
</reference>
<dbReference type="SUPFAM" id="SSF54427">
    <property type="entry name" value="NTF2-like"/>
    <property type="match status" value="1"/>
</dbReference>
<dbReference type="EMBL" id="JAQQEZ010000038">
    <property type="protein sequence ID" value="MFM0006226.1"/>
    <property type="molecule type" value="Genomic_DNA"/>
</dbReference>
<dbReference type="InterPro" id="IPR032710">
    <property type="entry name" value="NTF2-like_dom_sf"/>
</dbReference>
<sequence>MSDELAVQQVLAHYVRAHDRRDGAAMAALFTPQAHVTILYNHNPDGEPEVIGELAGREAIAEATAHMMKPHPPRGWSHNATDGLLIDIDGDRATVDAQFMVFSILGDAKPASGWPAGAAGAMGAITPIESGYYTQKLVRVDGQWLIESLQVRHNLPFAF</sequence>
<feature type="domain" description="SnoaL-like" evidence="1">
    <location>
        <begin position="2"/>
        <end position="149"/>
    </location>
</feature>
<dbReference type="InterPro" id="IPR037401">
    <property type="entry name" value="SnoaL-like"/>
</dbReference>
<evidence type="ECO:0000259" key="1">
    <source>
        <dbReference type="Pfam" id="PF13577"/>
    </source>
</evidence>
<dbReference type="RefSeq" id="WP_408180786.1">
    <property type="nucleotide sequence ID" value="NZ_JAQQEZ010000038.1"/>
</dbReference>
<comment type="caution">
    <text evidence="2">The sequence shown here is derived from an EMBL/GenBank/DDBJ whole genome shotgun (WGS) entry which is preliminary data.</text>
</comment>
<keyword evidence="3" id="KW-1185">Reference proteome</keyword>
<proteinExistence type="predicted"/>
<organism evidence="2 3">
    <name type="scientific">Paraburkholderia dipogonis</name>
    <dbReference type="NCBI Taxonomy" id="1211383"/>
    <lineage>
        <taxon>Bacteria</taxon>
        <taxon>Pseudomonadati</taxon>
        <taxon>Pseudomonadota</taxon>
        <taxon>Betaproteobacteria</taxon>
        <taxon>Burkholderiales</taxon>
        <taxon>Burkholderiaceae</taxon>
        <taxon>Paraburkholderia</taxon>
    </lineage>
</organism>
<gene>
    <name evidence="2" type="ORF">PQR57_35220</name>
</gene>
<evidence type="ECO:0000313" key="2">
    <source>
        <dbReference type="EMBL" id="MFM0006226.1"/>
    </source>
</evidence>
<dbReference type="Pfam" id="PF13577">
    <property type="entry name" value="SnoaL_4"/>
    <property type="match status" value="1"/>
</dbReference>
<dbReference type="Proteomes" id="UP001629230">
    <property type="component" value="Unassembled WGS sequence"/>
</dbReference>
<name>A0ABW9B2N7_9BURK</name>